<dbReference type="GeneTree" id="ENSGT00390000015821"/>
<reference evidence="19" key="1">
    <citation type="submission" date="2015-09" db="EMBL/GenBank/DDBJ databases">
        <authorList>
            <person name="Sai Rama Sridatta P."/>
        </authorList>
    </citation>
    <scope>NUCLEOTIDE SEQUENCE [LARGE SCALE GENOMIC DNA]</scope>
</reference>
<evidence type="ECO:0000256" key="15">
    <source>
        <dbReference type="ARBA" id="ARBA00035715"/>
    </source>
</evidence>
<keyword evidence="8" id="KW-0805">Transcription regulation</keyword>
<dbReference type="Ensembl" id="ENSLCAT00010004182.1">
    <property type="protein sequence ID" value="ENSLCAP00010004075.1"/>
    <property type="gene ID" value="ENSLCAG00010002076.1"/>
</dbReference>
<keyword evidence="9 16" id="KW-0472">Membrane</keyword>
<evidence type="ECO:0000256" key="14">
    <source>
        <dbReference type="ARBA" id="ARBA00035708"/>
    </source>
</evidence>
<dbReference type="GO" id="GO:0005765">
    <property type="term" value="C:lysosomal membrane"/>
    <property type="evidence" value="ECO:0007669"/>
    <property type="project" value="UniProtKB-SubCell"/>
</dbReference>
<sequence length="126" mass="14358">TARSLGYVAFLTMTLICPSLLQCVEAKKYCWYFEGGYPIYFICRSYEDCCGTRCFTVWAVVLLMMGVLFCCGAGFFIRRRMYPSPLRDEPAFNVSFTRHPVTTPGTLVISITVVHDTSLFIHSSHR</sequence>
<evidence type="ECO:0000256" key="4">
    <source>
        <dbReference type="ARBA" id="ARBA00022692"/>
    </source>
</evidence>
<gene>
    <name evidence="18" type="primary">VOPP1</name>
</gene>
<keyword evidence="7 16" id="KW-1133">Transmembrane helix</keyword>
<keyword evidence="4 16" id="KW-0812">Transmembrane</keyword>
<proteinExistence type="inferred from homology"/>
<dbReference type="PANTHER" id="PTHR14971:SF2">
    <property type="entry name" value="VESICULAR, OVEREXPRESSED IN CANCER, PROSURVIVAL PROTEIN 1"/>
    <property type="match status" value="1"/>
</dbReference>
<evidence type="ECO:0000256" key="2">
    <source>
        <dbReference type="ARBA" id="ARBA00004363"/>
    </source>
</evidence>
<keyword evidence="10" id="KW-0804">Transcription</keyword>
<evidence type="ECO:0000256" key="11">
    <source>
        <dbReference type="ARBA" id="ARBA00023228"/>
    </source>
</evidence>
<feature type="transmembrane region" description="Helical" evidence="16">
    <location>
        <begin position="55"/>
        <end position="77"/>
    </location>
</feature>
<dbReference type="PRINTS" id="PR02068">
    <property type="entry name" value="VOPPROTEIN1"/>
</dbReference>
<evidence type="ECO:0000256" key="17">
    <source>
        <dbReference type="SAM" id="SignalP"/>
    </source>
</evidence>
<evidence type="ECO:0000256" key="7">
    <source>
        <dbReference type="ARBA" id="ARBA00022989"/>
    </source>
</evidence>
<dbReference type="InParanoid" id="A0A4W6BZZ4"/>
<evidence type="ECO:0000256" key="10">
    <source>
        <dbReference type="ARBA" id="ARBA00023163"/>
    </source>
</evidence>
<protein>
    <recommendedName>
        <fullName evidence="14">WW domain binding protein VOPP1</fullName>
    </recommendedName>
    <alternativeName>
        <fullName evidence="15">Vesicular, overexpressed in cancer, prosurvival protein 1</fullName>
    </alternativeName>
</protein>
<dbReference type="AlphaFoldDB" id="A0A4W6BZZ4"/>
<keyword evidence="12" id="KW-0968">Cytoplasmic vesicle</keyword>
<keyword evidence="11" id="KW-0458">Lysosome</keyword>
<evidence type="ECO:0000256" key="8">
    <source>
        <dbReference type="ARBA" id="ARBA00023015"/>
    </source>
</evidence>
<dbReference type="GO" id="GO:0031902">
    <property type="term" value="C:late endosome membrane"/>
    <property type="evidence" value="ECO:0007669"/>
    <property type="project" value="UniProtKB-SubCell"/>
</dbReference>
<evidence type="ECO:0000256" key="6">
    <source>
        <dbReference type="ARBA" id="ARBA00022753"/>
    </source>
</evidence>
<dbReference type="InterPro" id="IPR026229">
    <property type="entry name" value="VOPP1"/>
</dbReference>
<evidence type="ECO:0000256" key="12">
    <source>
        <dbReference type="ARBA" id="ARBA00023329"/>
    </source>
</evidence>
<evidence type="ECO:0000313" key="19">
    <source>
        <dbReference type="Proteomes" id="UP000314980"/>
    </source>
</evidence>
<dbReference type="PANTHER" id="PTHR14971">
    <property type="entry name" value="VESICULAR, OVEREXPRESSED IN CANCER, PROSURVIVAL PROTEIN 1"/>
    <property type="match status" value="1"/>
</dbReference>
<evidence type="ECO:0000256" key="16">
    <source>
        <dbReference type="SAM" id="Phobius"/>
    </source>
</evidence>
<dbReference type="STRING" id="8187.ENSLCAP00010004075"/>
<reference evidence="18" key="3">
    <citation type="submission" date="2025-09" db="UniProtKB">
        <authorList>
            <consortium name="Ensembl"/>
        </authorList>
    </citation>
    <scope>IDENTIFICATION</scope>
</reference>
<evidence type="ECO:0000256" key="3">
    <source>
        <dbReference type="ARBA" id="ARBA00006655"/>
    </source>
</evidence>
<comment type="similarity">
    <text evidence="3">Belongs to the VOPP1/ECOP family.</text>
</comment>
<dbReference type="Proteomes" id="UP000314980">
    <property type="component" value="Unassembled WGS sequence"/>
</dbReference>
<evidence type="ECO:0000256" key="5">
    <source>
        <dbReference type="ARBA" id="ARBA00022729"/>
    </source>
</evidence>
<evidence type="ECO:0000313" key="18">
    <source>
        <dbReference type="Ensembl" id="ENSLCAP00010004075.1"/>
    </source>
</evidence>
<evidence type="ECO:0000256" key="9">
    <source>
        <dbReference type="ARBA" id="ARBA00023136"/>
    </source>
</evidence>
<name>A0A4W6BZZ4_LATCA</name>
<evidence type="ECO:0000256" key="13">
    <source>
        <dbReference type="ARBA" id="ARBA00035628"/>
    </source>
</evidence>
<keyword evidence="19" id="KW-1185">Reference proteome</keyword>
<comment type="subcellular location">
    <subcellularLocation>
        <location evidence="1">Cytoplasmic vesicle membrane</location>
        <topology evidence="1">Single-pass type I membrane protein</topology>
    </subcellularLocation>
    <subcellularLocation>
        <location evidence="13">Late endosome membrane</location>
        <topology evidence="13">Single-pass membrane protein</topology>
    </subcellularLocation>
    <subcellularLocation>
        <location evidence="2">Lysosome membrane</location>
        <topology evidence="2">Single-pass membrane protein</topology>
    </subcellularLocation>
</comment>
<evidence type="ECO:0000256" key="1">
    <source>
        <dbReference type="ARBA" id="ARBA00004358"/>
    </source>
</evidence>
<reference evidence="18" key="2">
    <citation type="submission" date="2025-08" db="UniProtKB">
        <authorList>
            <consortium name="Ensembl"/>
        </authorList>
    </citation>
    <scope>IDENTIFICATION</scope>
</reference>
<accession>A0A4W6BZZ4</accession>
<keyword evidence="5 17" id="KW-0732">Signal</keyword>
<keyword evidence="6" id="KW-0967">Endosome</keyword>
<feature type="signal peptide" evidence="17">
    <location>
        <begin position="1"/>
        <end position="26"/>
    </location>
</feature>
<feature type="chain" id="PRO_5021334111" description="WW domain binding protein VOPP1" evidence="17">
    <location>
        <begin position="27"/>
        <end position="126"/>
    </location>
</feature>
<organism evidence="18 19">
    <name type="scientific">Lates calcarifer</name>
    <name type="common">Barramundi</name>
    <name type="synonym">Holocentrus calcarifer</name>
    <dbReference type="NCBI Taxonomy" id="8187"/>
    <lineage>
        <taxon>Eukaryota</taxon>
        <taxon>Metazoa</taxon>
        <taxon>Chordata</taxon>
        <taxon>Craniata</taxon>
        <taxon>Vertebrata</taxon>
        <taxon>Euteleostomi</taxon>
        <taxon>Actinopterygii</taxon>
        <taxon>Neopterygii</taxon>
        <taxon>Teleostei</taxon>
        <taxon>Neoteleostei</taxon>
        <taxon>Acanthomorphata</taxon>
        <taxon>Carangaria</taxon>
        <taxon>Carangaria incertae sedis</taxon>
        <taxon>Centropomidae</taxon>
        <taxon>Lates</taxon>
    </lineage>
</organism>